<dbReference type="AlphaFoldDB" id="A0A0P6C7J0"/>
<feature type="compositionally biased region" description="Low complexity" evidence="1">
    <location>
        <begin position="1"/>
        <end position="20"/>
    </location>
</feature>
<reference evidence="2" key="1">
    <citation type="submission" date="2015-10" db="EMBL/GenBank/DDBJ databases">
        <title>EvidentialGene: Evidence-directed Construction of Complete mRNA Transcriptomes without Genomes.</title>
        <authorList>
            <person name="Gilbert D.G."/>
        </authorList>
    </citation>
    <scope>NUCLEOTIDE SEQUENCE</scope>
</reference>
<organism evidence="2">
    <name type="scientific">Daphnia magna</name>
    <dbReference type="NCBI Taxonomy" id="35525"/>
    <lineage>
        <taxon>Eukaryota</taxon>
        <taxon>Metazoa</taxon>
        <taxon>Ecdysozoa</taxon>
        <taxon>Arthropoda</taxon>
        <taxon>Crustacea</taxon>
        <taxon>Branchiopoda</taxon>
        <taxon>Diplostraca</taxon>
        <taxon>Cladocera</taxon>
        <taxon>Anomopoda</taxon>
        <taxon>Daphniidae</taxon>
        <taxon>Daphnia</taxon>
    </lineage>
</organism>
<dbReference type="EMBL" id="GDIQ01057879">
    <property type="protein sequence ID" value="JAN36858.1"/>
    <property type="molecule type" value="Transcribed_RNA"/>
</dbReference>
<accession>A0A0P6C7J0</accession>
<sequence>MTRPLLPSLPRISSSSPTTRFSAERRKDPSRATLKRTFNFRPSQFQFYAFTTTYIISVHSTNNIEKCF</sequence>
<evidence type="ECO:0000313" key="2">
    <source>
        <dbReference type="EMBL" id="JAN36858.1"/>
    </source>
</evidence>
<name>A0A0P6C7J0_9CRUS</name>
<feature type="region of interest" description="Disordered" evidence="1">
    <location>
        <begin position="1"/>
        <end position="33"/>
    </location>
</feature>
<proteinExistence type="predicted"/>
<evidence type="ECO:0000256" key="1">
    <source>
        <dbReference type="SAM" id="MobiDB-lite"/>
    </source>
</evidence>
<protein>
    <submittedName>
        <fullName evidence="2">Uncharacterized protein</fullName>
    </submittedName>
</protein>